<protein>
    <submittedName>
        <fullName evidence="3">Uncharacterized protein</fullName>
    </submittedName>
</protein>
<name>A0A834IRK8_RHYFE</name>
<dbReference type="InterPro" id="IPR001611">
    <property type="entry name" value="Leu-rich_rpt"/>
</dbReference>
<dbReference type="SUPFAM" id="SSF52047">
    <property type="entry name" value="RNI-like"/>
    <property type="match status" value="1"/>
</dbReference>
<dbReference type="Gene3D" id="3.80.10.10">
    <property type="entry name" value="Ribonuclease Inhibitor"/>
    <property type="match status" value="1"/>
</dbReference>
<dbReference type="Pfam" id="PF00560">
    <property type="entry name" value="LRR_1"/>
    <property type="match status" value="1"/>
</dbReference>
<evidence type="ECO:0000256" key="1">
    <source>
        <dbReference type="ARBA" id="ARBA00022614"/>
    </source>
</evidence>
<evidence type="ECO:0000313" key="3">
    <source>
        <dbReference type="EMBL" id="KAF7282760.1"/>
    </source>
</evidence>
<keyword evidence="2" id="KW-0677">Repeat</keyword>
<dbReference type="InterPro" id="IPR032675">
    <property type="entry name" value="LRR_dom_sf"/>
</dbReference>
<dbReference type="Proteomes" id="UP000625711">
    <property type="component" value="Unassembled WGS sequence"/>
</dbReference>
<dbReference type="GO" id="GO:0005737">
    <property type="term" value="C:cytoplasm"/>
    <property type="evidence" value="ECO:0007669"/>
    <property type="project" value="TreeGrafter"/>
</dbReference>
<dbReference type="Pfam" id="PF13855">
    <property type="entry name" value="LRR_8"/>
    <property type="match status" value="2"/>
</dbReference>
<dbReference type="InterPro" id="IPR050216">
    <property type="entry name" value="LRR_domain-containing"/>
</dbReference>
<evidence type="ECO:0000256" key="2">
    <source>
        <dbReference type="ARBA" id="ARBA00022737"/>
    </source>
</evidence>
<keyword evidence="1" id="KW-0433">Leucine-rich repeat</keyword>
<keyword evidence="4" id="KW-1185">Reference proteome</keyword>
<dbReference type="SMART" id="SM00364">
    <property type="entry name" value="LRR_BAC"/>
    <property type="match status" value="5"/>
</dbReference>
<dbReference type="InterPro" id="IPR003591">
    <property type="entry name" value="Leu-rich_rpt_typical-subtyp"/>
</dbReference>
<dbReference type="EMBL" id="JAACXV010000156">
    <property type="protein sequence ID" value="KAF7282760.1"/>
    <property type="molecule type" value="Genomic_DNA"/>
</dbReference>
<comment type="caution">
    <text evidence="3">The sequence shown here is derived from an EMBL/GenBank/DDBJ whole genome shotgun (WGS) entry which is preliminary data.</text>
</comment>
<accession>A0A834IRK8</accession>
<organism evidence="3 4">
    <name type="scientific">Rhynchophorus ferrugineus</name>
    <name type="common">Red palm weevil</name>
    <name type="synonym">Curculio ferrugineus</name>
    <dbReference type="NCBI Taxonomy" id="354439"/>
    <lineage>
        <taxon>Eukaryota</taxon>
        <taxon>Metazoa</taxon>
        <taxon>Ecdysozoa</taxon>
        <taxon>Arthropoda</taxon>
        <taxon>Hexapoda</taxon>
        <taxon>Insecta</taxon>
        <taxon>Pterygota</taxon>
        <taxon>Neoptera</taxon>
        <taxon>Endopterygota</taxon>
        <taxon>Coleoptera</taxon>
        <taxon>Polyphaga</taxon>
        <taxon>Cucujiformia</taxon>
        <taxon>Curculionidae</taxon>
        <taxon>Dryophthorinae</taxon>
        <taxon>Rhynchophorus</taxon>
    </lineage>
</organism>
<dbReference type="PANTHER" id="PTHR48051:SF1">
    <property type="entry name" value="RAS SUPPRESSOR PROTEIN 1"/>
    <property type="match status" value="1"/>
</dbReference>
<dbReference type="PANTHER" id="PTHR48051">
    <property type="match status" value="1"/>
</dbReference>
<gene>
    <name evidence="3" type="ORF">GWI33_001911</name>
</gene>
<dbReference type="OrthoDB" id="67933at2759"/>
<reference evidence="3" key="1">
    <citation type="submission" date="2020-08" db="EMBL/GenBank/DDBJ databases">
        <title>Genome sequencing and assembly of the red palm weevil Rhynchophorus ferrugineus.</title>
        <authorList>
            <person name="Dias G.B."/>
            <person name="Bergman C.M."/>
            <person name="Manee M."/>
        </authorList>
    </citation>
    <scope>NUCLEOTIDE SEQUENCE</scope>
    <source>
        <strain evidence="3">AA-2017</strain>
        <tissue evidence="3">Whole larva</tissue>
    </source>
</reference>
<evidence type="ECO:0000313" key="4">
    <source>
        <dbReference type="Proteomes" id="UP000625711"/>
    </source>
</evidence>
<dbReference type="SMART" id="SM00369">
    <property type="entry name" value="LRR_TYP"/>
    <property type="match status" value="7"/>
</dbReference>
<proteinExistence type="predicted"/>
<dbReference type="AlphaFoldDB" id="A0A834IRK8"/>
<dbReference type="PROSITE" id="PS51450">
    <property type="entry name" value="LRR"/>
    <property type="match status" value="2"/>
</dbReference>
<sequence length="321" mass="37215">MNIANFFQKSRMIAKVEKVQHSKQHCLNLEDFDLIEFPEIVLNCDSIKNLILQRNQISELPKEFGIHLSGLKYLSIQFNNLQKFPECLKELTALVSLNISHNPIKVLTEDIDCFRDLKYLWCNSCKLTKLPDAIGKLSKLETFGARNNKITFIPDTIVHLNELRWLSLENNTLQSLPKDIRKLENLRHLNLNNNYFIKIPKNLIGVKSLMYLHLQKNLITSLEKDDILALLHVKIILIGNLIENGREFKDYKNLLIYLPDYSRDSTDGTEHTTDSSEWDSDWAQSTDTLYLNYDSSSDVSDDEIYEVAAKIPKLSKFFTGY</sequence>